<evidence type="ECO:0000256" key="1">
    <source>
        <dbReference type="SAM" id="MobiDB-lite"/>
    </source>
</evidence>
<accession>A0A9X2T2G2</accession>
<reference evidence="2" key="1">
    <citation type="submission" date="2022-08" db="EMBL/GenBank/DDBJ databases">
        <authorList>
            <person name="Li F."/>
        </authorList>
    </citation>
    <scope>NUCLEOTIDE SEQUENCE</scope>
    <source>
        <strain evidence="2">MQZ15Z-1</strain>
    </source>
</reference>
<sequence length="219" mass="24486">PAPPPAPPRYEPQRPAAAAPRPAAPRPAAPAPAPQPVRRQAAPPAAPARPAPTRPASAGNEGQSGWLSDLLARASDNETPMAPGVPRGARGRDVRPAQQPERPVHHTIESLDSLSVDIARMIDHETAVDLWERYTRGERNVFTRRLYTMQGQQTFEEIRRKYRRDLEFRDTVDRYISEFERLLEQVSRDERGQQLTNTYLTSDTGKVYTLLAHAAGRFD</sequence>
<feature type="compositionally biased region" description="Pro residues" evidence="1">
    <location>
        <begin position="22"/>
        <end position="35"/>
    </location>
</feature>
<dbReference type="EMBL" id="JANTHZ010000006">
    <property type="protein sequence ID" value="MCS0496145.1"/>
    <property type="molecule type" value="Genomic_DNA"/>
</dbReference>
<organism evidence="2 3">
    <name type="scientific">Ancylobacter mangrovi</name>
    <dbReference type="NCBI Taxonomy" id="2972472"/>
    <lineage>
        <taxon>Bacteria</taxon>
        <taxon>Pseudomonadati</taxon>
        <taxon>Pseudomonadota</taxon>
        <taxon>Alphaproteobacteria</taxon>
        <taxon>Hyphomicrobiales</taxon>
        <taxon>Xanthobacteraceae</taxon>
        <taxon>Ancylobacter</taxon>
    </lineage>
</organism>
<feature type="compositionally biased region" description="Pro residues" evidence="1">
    <location>
        <begin position="1"/>
        <end position="10"/>
    </location>
</feature>
<comment type="caution">
    <text evidence="2">The sequence shown here is derived from an EMBL/GenBank/DDBJ whole genome shotgun (WGS) entry which is preliminary data.</text>
</comment>
<gene>
    <name evidence="2" type="ORF">NVS89_13660</name>
</gene>
<evidence type="ECO:0000313" key="3">
    <source>
        <dbReference type="Proteomes" id="UP001151088"/>
    </source>
</evidence>
<feature type="compositionally biased region" description="Pro residues" evidence="1">
    <location>
        <begin position="44"/>
        <end position="53"/>
    </location>
</feature>
<name>A0A9X2T2G2_9HYPH</name>
<keyword evidence="3" id="KW-1185">Reference proteome</keyword>
<dbReference type="Proteomes" id="UP001151088">
    <property type="component" value="Unassembled WGS sequence"/>
</dbReference>
<feature type="region of interest" description="Disordered" evidence="1">
    <location>
        <begin position="1"/>
        <end position="106"/>
    </location>
</feature>
<keyword evidence="2" id="KW-0808">Transferase</keyword>
<dbReference type="GO" id="GO:0016746">
    <property type="term" value="F:acyltransferase activity"/>
    <property type="evidence" value="ECO:0007669"/>
    <property type="project" value="UniProtKB-KW"/>
</dbReference>
<proteinExistence type="predicted"/>
<keyword evidence="2" id="KW-0012">Acyltransferase</keyword>
<feature type="non-terminal residue" evidence="2">
    <location>
        <position position="1"/>
    </location>
</feature>
<protein>
    <submittedName>
        <fullName evidence="2">Apolipoprotein acyltransferase</fullName>
    </submittedName>
</protein>
<dbReference type="AlphaFoldDB" id="A0A9X2T2G2"/>
<evidence type="ECO:0000313" key="2">
    <source>
        <dbReference type="EMBL" id="MCS0496145.1"/>
    </source>
</evidence>